<feature type="transmembrane region" description="Helical" evidence="9">
    <location>
        <begin position="381"/>
        <end position="403"/>
    </location>
</feature>
<evidence type="ECO:0000313" key="10">
    <source>
        <dbReference type="EMBL" id="GAA3282072.1"/>
    </source>
</evidence>
<evidence type="ECO:0000256" key="7">
    <source>
        <dbReference type="ARBA" id="ARBA00024033"/>
    </source>
</evidence>
<gene>
    <name evidence="10" type="ORF">GCM10020260_08520</name>
</gene>
<evidence type="ECO:0000256" key="8">
    <source>
        <dbReference type="SAM" id="MobiDB-lite"/>
    </source>
</evidence>
<proteinExistence type="inferred from homology"/>
<dbReference type="PIRSF" id="PIRSF010361">
    <property type="entry name" value="UCP010361"/>
    <property type="match status" value="1"/>
</dbReference>
<evidence type="ECO:0000256" key="4">
    <source>
        <dbReference type="ARBA" id="ARBA00022692"/>
    </source>
</evidence>
<feature type="transmembrane region" description="Helical" evidence="9">
    <location>
        <begin position="346"/>
        <end position="375"/>
    </location>
</feature>
<keyword evidence="6 9" id="KW-0472">Membrane</keyword>
<dbReference type="RefSeq" id="WP_344718527.1">
    <property type="nucleotide sequence ID" value="NZ_BAAAYG010000003.1"/>
</dbReference>
<dbReference type="Pfam" id="PF09594">
    <property type="entry name" value="GT87"/>
    <property type="match status" value="1"/>
</dbReference>
<keyword evidence="11" id="KW-1185">Reference proteome</keyword>
<evidence type="ECO:0000256" key="5">
    <source>
        <dbReference type="ARBA" id="ARBA00022989"/>
    </source>
</evidence>
<reference evidence="11" key="1">
    <citation type="journal article" date="2019" name="Int. J. Syst. Evol. Microbiol.">
        <title>The Global Catalogue of Microorganisms (GCM) 10K type strain sequencing project: providing services to taxonomists for standard genome sequencing and annotation.</title>
        <authorList>
            <consortium name="The Broad Institute Genomics Platform"/>
            <consortium name="The Broad Institute Genome Sequencing Center for Infectious Disease"/>
            <person name="Wu L."/>
            <person name="Ma J."/>
        </authorList>
    </citation>
    <scope>NUCLEOTIDE SEQUENCE [LARGE SCALE GENOMIC DNA]</scope>
    <source>
        <strain evidence="11">JCM 11483</strain>
    </source>
</reference>
<dbReference type="Proteomes" id="UP001501736">
    <property type="component" value="Unassembled WGS sequence"/>
</dbReference>
<sequence length="466" mass="50215">MDAPTRSDPLIRQLSDRLGGPAGRRLGDPGRGRFWTVPRILVAMTLTSILLSVLSMQHCRAHGWGGDAVYLAGCYSDVAALYSHRGFDASAWTPFLDGGSFEYPVLTGLVASLAAVLTSGIDGTVGALAPMLDWWGERGSLLYWDVTFLGLAATWIVLVLAVMAAAGRRRWDAAIVATSPAIILGAGINWDLWATTAMILALLCHLRGRDLAAGALIAVGVSFKLFPLFLLGALLVLALRDDGIGLRRFGRTLAATAGVWLGLNIPAMLISWENWSEFFVFSAERGVGYSSPWYVWQLIAEANGGSGPSAELVSLAALGLFVAACAGVLVLGLAAPRRPRAAQLMLLIVAAFLLVSKVYSPQFMIWLVPLIALAAPRWRDAIIWQALEAAHFWAVWMHLAALTSDFETRHTMDDVVYVAAVLGHMAATVWIMAVVVRDMMRPEQDAVRPEQEPTAQPAAARRVSSS</sequence>
<feature type="compositionally biased region" description="Low complexity" evidence="8">
    <location>
        <begin position="452"/>
        <end position="466"/>
    </location>
</feature>
<feature type="transmembrane region" description="Helical" evidence="9">
    <location>
        <begin position="251"/>
        <end position="272"/>
    </location>
</feature>
<name>A0ABP6RBW8_9MICC</name>
<dbReference type="EMBL" id="BAAAYG010000003">
    <property type="protein sequence ID" value="GAA3282072.1"/>
    <property type="molecule type" value="Genomic_DNA"/>
</dbReference>
<dbReference type="InterPro" id="IPR018584">
    <property type="entry name" value="GT87"/>
</dbReference>
<comment type="subcellular location">
    <subcellularLocation>
        <location evidence="1">Cell membrane</location>
        <topology evidence="1">Multi-pass membrane protein</topology>
    </subcellularLocation>
</comment>
<feature type="transmembrane region" description="Helical" evidence="9">
    <location>
        <begin position="312"/>
        <end position="334"/>
    </location>
</feature>
<evidence type="ECO:0000256" key="3">
    <source>
        <dbReference type="ARBA" id="ARBA00022679"/>
    </source>
</evidence>
<evidence type="ECO:0000256" key="6">
    <source>
        <dbReference type="ARBA" id="ARBA00023136"/>
    </source>
</evidence>
<feature type="transmembrane region" description="Helical" evidence="9">
    <location>
        <begin position="415"/>
        <end position="436"/>
    </location>
</feature>
<keyword evidence="3" id="KW-0808">Transferase</keyword>
<feature type="transmembrane region" description="Helical" evidence="9">
    <location>
        <begin position="173"/>
        <end position="193"/>
    </location>
</feature>
<keyword evidence="2" id="KW-1003">Cell membrane</keyword>
<feature type="transmembrane region" description="Helical" evidence="9">
    <location>
        <begin position="213"/>
        <end position="239"/>
    </location>
</feature>
<feature type="transmembrane region" description="Helical" evidence="9">
    <location>
        <begin position="141"/>
        <end position="166"/>
    </location>
</feature>
<feature type="transmembrane region" description="Helical" evidence="9">
    <location>
        <begin position="34"/>
        <end position="54"/>
    </location>
</feature>
<evidence type="ECO:0000256" key="9">
    <source>
        <dbReference type="SAM" id="Phobius"/>
    </source>
</evidence>
<organism evidence="10 11">
    <name type="scientific">Nesterenkonia halobia</name>
    <dbReference type="NCBI Taxonomy" id="37922"/>
    <lineage>
        <taxon>Bacteria</taxon>
        <taxon>Bacillati</taxon>
        <taxon>Actinomycetota</taxon>
        <taxon>Actinomycetes</taxon>
        <taxon>Micrococcales</taxon>
        <taxon>Micrococcaceae</taxon>
        <taxon>Nesterenkonia</taxon>
    </lineage>
</organism>
<accession>A0ABP6RBW8</accession>
<dbReference type="InterPro" id="IPR016570">
    <property type="entry name" value="UCP010361"/>
</dbReference>
<feature type="region of interest" description="Disordered" evidence="8">
    <location>
        <begin position="445"/>
        <end position="466"/>
    </location>
</feature>
<keyword evidence="5 9" id="KW-1133">Transmembrane helix</keyword>
<keyword evidence="4 9" id="KW-0812">Transmembrane</keyword>
<comment type="caution">
    <text evidence="10">The sequence shown here is derived from an EMBL/GenBank/DDBJ whole genome shotgun (WGS) entry which is preliminary data.</text>
</comment>
<evidence type="ECO:0000256" key="2">
    <source>
        <dbReference type="ARBA" id="ARBA00022475"/>
    </source>
</evidence>
<evidence type="ECO:0000256" key="1">
    <source>
        <dbReference type="ARBA" id="ARBA00004651"/>
    </source>
</evidence>
<feature type="transmembrane region" description="Helical" evidence="9">
    <location>
        <begin position="103"/>
        <end position="121"/>
    </location>
</feature>
<comment type="similarity">
    <text evidence="7">Belongs to the glycosyltransferase 87 family.</text>
</comment>
<protein>
    <submittedName>
        <fullName evidence="10">Glycosyltransferase 87 family protein</fullName>
    </submittedName>
</protein>
<evidence type="ECO:0000313" key="11">
    <source>
        <dbReference type="Proteomes" id="UP001501736"/>
    </source>
</evidence>